<evidence type="ECO:0000313" key="2">
    <source>
        <dbReference type="Proteomes" id="UP000265618"/>
    </source>
</evidence>
<dbReference type="InterPro" id="IPR011009">
    <property type="entry name" value="Kinase-like_dom_sf"/>
</dbReference>
<sequence>HQEAMFPTFLSHRAVELLKRMFKRDPKDRPSMTELLQDPWLQMGEGDVEMPKAAGESLQTAPDSEALRSISLMLVEGKKEGKSGAP</sequence>
<dbReference type="Proteomes" id="UP000265618">
    <property type="component" value="Unassembled WGS sequence"/>
</dbReference>
<reference evidence="1 2" key="1">
    <citation type="journal article" date="2018" name="PLoS ONE">
        <title>The draft genome of Kipferlia bialata reveals reductive genome evolution in fornicate parasites.</title>
        <authorList>
            <person name="Tanifuji G."/>
            <person name="Takabayashi S."/>
            <person name="Kume K."/>
            <person name="Takagi M."/>
            <person name="Nakayama T."/>
            <person name="Kamikawa R."/>
            <person name="Inagaki Y."/>
            <person name="Hashimoto T."/>
        </authorList>
    </citation>
    <scope>NUCLEOTIDE SEQUENCE [LARGE SCALE GENOMIC DNA]</scope>
    <source>
        <strain evidence="1">NY0173</strain>
    </source>
</reference>
<gene>
    <name evidence="1" type="ORF">KIPB_015113</name>
</gene>
<comment type="caution">
    <text evidence="1">The sequence shown here is derived from an EMBL/GenBank/DDBJ whole genome shotgun (WGS) entry which is preliminary data.</text>
</comment>
<dbReference type="OrthoDB" id="5979581at2759"/>
<dbReference type="SUPFAM" id="SSF56112">
    <property type="entry name" value="Protein kinase-like (PK-like)"/>
    <property type="match status" value="1"/>
</dbReference>
<dbReference type="Gene3D" id="1.10.510.10">
    <property type="entry name" value="Transferase(Phosphotransferase) domain 1"/>
    <property type="match status" value="1"/>
</dbReference>
<protein>
    <recommendedName>
        <fullName evidence="3">Protein kinase domain-containing protein</fullName>
    </recommendedName>
</protein>
<name>A0A9K3GRE5_9EUKA</name>
<proteinExistence type="predicted"/>
<keyword evidence="2" id="KW-1185">Reference proteome</keyword>
<evidence type="ECO:0000313" key="1">
    <source>
        <dbReference type="EMBL" id="GIQ91736.1"/>
    </source>
</evidence>
<accession>A0A9K3GRE5</accession>
<dbReference type="AlphaFoldDB" id="A0A9K3GRE5"/>
<dbReference type="EMBL" id="BDIP01008241">
    <property type="protein sequence ID" value="GIQ91736.1"/>
    <property type="molecule type" value="Genomic_DNA"/>
</dbReference>
<organism evidence="1 2">
    <name type="scientific">Kipferlia bialata</name>
    <dbReference type="NCBI Taxonomy" id="797122"/>
    <lineage>
        <taxon>Eukaryota</taxon>
        <taxon>Metamonada</taxon>
        <taxon>Carpediemonas-like organisms</taxon>
        <taxon>Kipferlia</taxon>
    </lineage>
</organism>
<feature type="non-terminal residue" evidence="1">
    <location>
        <position position="1"/>
    </location>
</feature>
<feature type="non-terminal residue" evidence="1">
    <location>
        <position position="86"/>
    </location>
</feature>
<evidence type="ECO:0008006" key="3">
    <source>
        <dbReference type="Google" id="ProtNLM"/>
    </source>
</evidence>